<dbReference type="Pfam" id="PF00155">
    <property type="entry name" value="Aminotran_1_2"/>
    <property type="match status" value="1"/>
</dbReference>
<protein>
    <submittedName>
        <fullName evidence="8">2-aminoadipate transaminase</fullName>
        <ecNumber evidence="8">2.6.1.-</ecNumber>
    </submittedName>
</protein>
<accession>A0A7W9B882</accession>
<dbReference type="Proteomes" id="UP000537161">
    <property type="component" value="Unassembled WGS sequence"/>
</dbReference>
<dbReference type="FunFam" id="3.40.640.10:FF:000053">
    <property type="entry name" value="Aminotransferase, class I"/>
    <property type="match status" value="1"/>
</dbReference>
<dbReference type="RefSeq" id="WP_184100433.1">
    <property type="nucleotide sequence ID" value="NZ_JACIJH010000014.1"/>
</dbReference>
<keyword evidence="9" id="KW-1185">Reference proteome</keyword>
<evidence type="ECO:0000256" key="5">
    <source>
        <dbReference type="ARBA" id="ARBA00022679"/>
    </source>
</evidence>
<proteinExistence type="inferred from homology"/>
<evidence type="ECO:0000259" key="7">
    <source>
        <dbReference type="Pfam" id="PF00155"/>
    </source>
</evidence>
<dbReference type="PANTHER" id="PTHR42790:SF19">
    <property type="entry name" value="KYNURENINE_ALPHA-AMINOADIPATE AMINOTRANSFERASE, MITOCHONDRIAL"/>
    <property type="match status" value="1"/>
</dbReference>
<evidence type="ECO:0000256" key="1">
    <source>
        <dbReference type="ARBA" id="ARBA00001933"/>
    </source>
</evidence>
<dbReference type="EMBL" id="JACIJH010000014">
    <property type="protein sequence ID" value="MBB5708040.1"/>
    <property type="molecule type" value="Genomic_DNA"/>
</dbReference>
<evidence type="ECO:0000256" key="6">
    <source>
        <dbReference type="ARBA" id="ARBA00022898"/>
    </source>
</evidence>
<organism evidence="8 9">
    <name type="scientific">Sphingopyxis panaciterrulae</name>
    <dbReference type="NCBI Taxonomy" id="462372"/>
    <lineage>
        <taxon>Bacteria</taxon>
        <taxon>Pseudomonadati</taxon>
        <taxon>Pseudomonadota</taxon>
        <taxon>Alphaproteobacteria</taxon>
        <taxon>Sphingomonadales</taxon>
        <taxon>Sphingomonadaceae</taxon>
        <taxon>Sphingopyxis</taxon>
    </lineage>
</organism>
<gene>
    <name evidence="8" type="ORF">FHR21_003417</name>
</gene>
<evidence type="ECO:0000313" key="9">
    <source>
        <dbReference type="Proteomes" id="UP000537161"/>
    </source>
</evidence>
<dbReference type="GO" id="GO:1901605">
    <property type="term" value="P:alpha-amino acid metabolic process"/>
    <property type="evidence" value="ECO:0007669"/>
    <property type="project" value="TreeGrafter"/>
</dbReference>
<dbReference type="InterPro" id="IPR015424">
    <property type="entry name" value="PyrdxlP-dep_Trfase"/>
</dbReference>
<comment type="caution">
    <text evidence="8">The sequence shown here is derived from an EMBL/GenBank/DDBJ whole genome shotgun (WGS) entry which is preliminary data.</text>
</comment>
<dbReference type="AlphaFoldDB" id="A0A7W9B882"/>
<name>A0A7W9B882_9SPHN</name>
<dbReference type="PANTHER" id="PTHR42790">
    <property type="entry name" value="AMINOTRANSFERASE"/>
    <property type="match status" value="1"/>
</dbReference>
<keyword evidence="5 8" id="KW-0808">Transferase</keyword>
<keyword evidence="6" id="KW-0663">Pyridoxal phosphate</keyword>
<evidence type="ECO:0000256" key="2">
    <source>
        <dbReference type="ARBA" id="ARBA00007441"/>
    </source>
</evidence>
<evidence type="ECO:0000256" key="3">
    <source>
        <dbReference type="ARBA" id="ARBA00011738"/>
    </source>
</evidence>
<evidence type="ECO:0000313" key="8">
    <source>
        <dbReference type="EMBL" id="MBB5708040.1"/>
    </source>
</evidence>
<dbReference type="CDD" id="cd00609">
    <property type="entry name" value="AAT_like"/>
    <property type="match status" value="1"/>
</dbReference>
<dbReference type="SUPFAM" id="SSF53383">
    <property type="entry name" value="PLP-dependent transferases"/>
    <property type="match status" value="1"/>
</dbReference>
<dbReference type="InterPro" id="IPR050859">
    <property type="entry name" value="Class-I_PLP-dep_aminotransf"/>
</dbReference>
<dbReference type="InterPro" id="IPR015421">
    <property type="entry name" value="PyrdxlP-dep_Trfase_major"/>
</dbReference>
<dbReference type="InterPro" id="IPR015422">
    <property type="entry name" value="PyrdxlP-dep_Trfase_small"/>
</dbReference>
<keyword evidence="4 8" id="KW-0032">Aminotransferase</keyword>
<comment type="similarity">
    <text evidence="2">Belongs to the class-I pyridoxal-phosphate-dependent aminotransferase family.</text>
</comment>
<sequence length="398" mass="43561">MSDDRLARRARPLSTRLPSPHFPSEFGEEVILFDSGFAAPQLLPDLAPYAAVALTEHRDETLQYASGRGQPYLRAWLAEWMNADGCDVTADHILVTNGAKQGIDLVCRLLLDEGDAIVVTAPTYFTAIPIFRNFGVEFIEVGQDAAGLDVAALDALLARRDAEGKPPPKFIYNIPEFHNPTGATMTGARRTALVALAEAREIPILEDSPYRRVRFDGEDQPLLKALDRSGIVFHLGTFSKLVAPGLRIGWIVAEPALIARLIQLKSEGGSSPLIQRIIHDFANSSAFPDHIAKVQREYRVRRDCILAAVGRDLPEARIAIPGGGYYVWLTLPDRVDGDLLAARAADAGVHLIAGSRFFAGSSDDAPRHHVRLSFSYATPHQIEDGIRRLGAVYRTIAC</sequence>
<reference evidence="8 9" key="1">
    <citation type="submission" date="2020-08" db="EMBL/GenBank/DDBJ databases">
        <title>Genomic Encyclopedia of Type Strains, Phase IV (KMG-IV): sequencing the most valuable type-strain genomes for metagenomic binning, comparative biology and taxonomic classification.</title>
        <authorList>
            <person name="Goeker M."/>
        </authorList>
    </citation>
    <scope>NUCLEOTIDE SEQUENCE [LARGE SCALE GENOMIC DNA]</scope>
    <source>
        <strain evidence="8 9">DSM 27163</strain>
    </source>
</reference>
<comment type="subunit">
    <text evidence="3">Homodimer.</text>
</comment>
<feature type="domain" description="Aminotransferase class I/classII large" evidence="7">
    <location>
        <begin position="57"/>
        <end position="389"/>
    </location>
</feature>
<dbReference type="GO" id="GO:0030170">
    <property type="term" value="F:pyridoxal phosphate binding"/>
    <property type="evidence" value="ECO:0007669"/>
    <property type="project" value="InterPro"/>
</dbReference>
<dbReference type="InterPro" id="IPR004839">
    <property type="entry name" value="Aminotransferase_I/II_large"/>
</dbReference>
<dbReference type="EC" id="2.6.1.-" evidence="8"/>
<evidence type="ECO:0000256" key="4">
    <source>
        <dbReference type="ARBA" id="ARBA00022576"/>
    </source>
</evidence>
<dbReference type="Gene3D" id="3.90.1150.10">
    <property type="entry name" value="Aspartate Aminotransferase, domain 1"/>
    <property type="match status" value="1"/>
</dbReference>
<dbReference type="Gene3D" id="3.40.640.10">
    <property type="entry name" value="Type I PLP-dependent aspartate aminotransferase-like (Major domain)"/>
    <property type="match status" value="1"/>
</dbReference>
<dbReference type="GO" id="GO:0008483">
    <property type="term" value="F:transaminase activity"/>
    <property type="evidence" value="ECO:0007669"/>
    <property type="project" value="UniProtKB-KW"/>
</dbReference>
<comment type="cofactor">
    <cofactor evidence="1">
        <name>pyridoxal 5'-phosphate</name>
        <dbReference type="ChEBI" id="CHEBI:597326"/>
    </cofactor>
</comment>